<reference evidence="3 4" key="1">
    <citation type="journal article" date="2013" name="Genome Announc.">
        <title>Complete Genome Sequence of the Carbazole Degrader Pseudomonas resinovorans Strain CA10 (NBRC 106553).</title>
        <authorList>
            <person name="Shintani M."/>
            <person name="Hosoyama A."/>
            <person name="Ohji S."/>
            <person name="Tsuchikane K."/>
            <person name="Takarada H."/>
            <person name="Yamazoe A."/>
            <person name="Fujita N."/>
            <person name="Nojiri H."/>
        </authorList>
    </citation>
    <scope>NUCLEOTIDE SEQUENCE [LARGE SCALE GENOMIC DNA]</scope>
    <source>
        <strain evidence="3 4">NBRC 106553</strain>
    </source>
</reference>
<protein>
    <recommendedName>
        <fullName evidence="5">Protein YqjC</fullName>
    </recommendedName>
</protein>
<evidence type="ECO:0000256" key="2">
    <source>
        <dbReference type="SAM" id="SignalP"/>
    </source>
</evidence>
<keyword evidence="2" id="KW-0732">Signal</keyword>
<feature type="chain" id="PRO_5005711362" description="Protein YqjC" evidence="2">
    <location>
        <begin position="25"/>
        <end position="128"/>
    </location>
</feature>
<accession>S6BAM2</accession>
<feature type="signal peptide" evidence="2">
    <location>
        <begin position="1"/>
        <end position="24"/>
    </location>
</feature>
<dbReference type="EMBL" id="AP013068">
    <property type="protein sequence ID" value="BAN46099.1"/>
    <property type="molecule type" value="Genomic_DNA"/>
</dbReference>
<feature type="region of interest" description="Disordered" evidence="1">
    <location>
        <begin position="73"/>
        <end position="109"/>
    </location>
</feature>
<dbReference type="Pfam" id="PF06476">
    <property type="entry name" value="DUF1090"/>
    <property type="match status" value="1"/>
</dbReference>
<name>S6BAM2_METRE</name>
<evidence type="ECO:0008006" key="5">
    <source>
        <dbReference type="Google" id="ProtNLM"/>
    </source>
</evidence>
<dbReference type="RefSeq" id="WP_016490310.1">
    <property type="nucleotide sequence ID" value="NC_021499.1"/>
</dbReference>
<proteinExistence type="predicted"/>
<evidence type="ECO:0000313" key="3">
    <source>
        <dbReference type="EMBL" id="BAN46099.1"/>
    </source>
</evidence>
<evidence type="ECO:0000256" key="1">
    <source>
        <dbReference type="SAM" id="MobiDB-lite"/>
    </source>
</evidence>
<dbReference type="InterPro" id="IPR009468">
    <property type="entry name" value="DUF1090"/>
</dbReference>
<dbReference type="KEGG" id="pre:PCA10_03670"/>
<dbReference type="OrthoDB" id="5956716at2"/>
<dbReference type="eggNOG" id="COG1422">
    <property type="taxonomic scope" value="Bacteria"/>
</dbReference>
<dbReference type="AlphaFoldDB" id="S6BAM2"/>
<evidence type="ECO:0000313" key="4">
    <source>
        <dbReference type="Proteomes" id="UP000015503"/>
    </source>
</evidence>
<keyword evidence="4" id="KW-1185">Reference proteome</keyword>
<dbReference type="PATRIC" id="fig|1245471.3.peg.362"/>
<organism evidence="3 4">
    <name type="scientific">Metapseudomonas resinovorans NBRC 106553</name>
    <dbReference type="NCBI Taxonomy" id="1245471"/>
    <lineage>
        <taxon>Bacteria</taxon>
        <taxon>Pseudomonadati</taxon>
        <taxon>Pseudomonadota</taxon>
        <taxon>Gammaproteobacteria</taxon>
        <taxon>Pseudomonadales</taxon>
        <taxon>Pseudomonadaceae</taxon>
        <taxon>Metapseudomonas</taxon>
    </lineage>
</organism>
<dbReference type="Proteomes" id="UP000015503">
    <property type="component" value="Chromosome"/>
</dbReference>
<gene>
    <name evidence="3" type="ORF">PCA10_03670</name>
</gene>
<dbReference type="HOGENOM" id="CLU_139075_2_0_6"/>
<dbReference type="STRING" id="1245471.PCA10_03670"/>
<sequence length="128" mass="13654">MKRHLALPLASLLAGVLLAVPALAADGGCAAKREAILQRIEAAKAQGNSAQQAGLEKALAEVKANCTEASLRQERENKVAEQRDEVAEREADLREAQAHGDAQKIAKRQAKLDEARAELKAAEQALQP</sequence>